<dbReference type="GeneID" id="28986644"/>
<evidence type="ECO:0000256" key="1">
    <source>
        <dbReference type="SAM" id="MobiDB-lite"/>
    </source>
</evidence>
<dbReference type="PANTHER" id="PTHR28062:SF1">
    <property type="entry name" value="TRANSMEMBRANE PROTEIN"/>
    <property type="match status" value="1"/>
</dbReference>
<keyword evidence="2" id="KW-0812">Transmembrane</keyword>
<dbReference type="PANTHER" id="PTHR28062">
    <property type="entry name" value="K+-H+ EXCHANGE-LIKE PROTEIN"/>
    <property type="match status" value="1"/>
</dbReference>
<dbReference type="STRING" id="879819.A0A0J0XJB3"/>
<organism evidence="3 4">
    <name type="scientific">Cutaneotrichosporon oleaginosum</name>
    <dbReference type="NCBI Taxonomy" id="879819"/>
    <lineage>
        <taxon>Eukaryota</taxon>
        <taxon>Fungi</taxon>
        <taxon>Dikarya</taxon>
        <taxon>Basidiomycota</taxon>
        <taxon>Agaricomycotina</taxon>
        <taxon>Tremellomycetes</taxon>
        <taxon>Trichosporonales</taxon>
        <taxon>Trichosporonaceae</taxon>
        <taxon>Cutaneotrichosporon</taxon>
    </lineage>
</organism>
<keyword evidence="2" id="KW-1133">Transmembrane helix</keyword>
<gene>
    <name evidence="3" type="ORF">CC85DRAFT_312914</name>
</gene>
<feature type="region of interest" description="Disordered" evidence="1">
    <location>
        <begin position="269"/>
        <end position="331"/>
    </location>
</feature>
<keyword evidence="2" id="KW-0472">Membrane</keyword>
<dbReference type="GO" id="GO:0005743">
    <property type="term" value="C:mitochondrial inner membrane"/>
    <property type="evidence" value="ECO:0007669"/>
    <property type="project" value="TreeGrafter"/>
</dbReference>
<reference evidence="3 4" key="1">
    <citation type="submission" date="2015-03" db="EMBL/GenBank/DDBJ databases">
        <title>Genomics and transcriptomics of the oil-accumulating basidiomycete yeast T. oleaginosus allow insights into substrate utilization and the diverse evolutionary trajectories of mating systems in fungi.</title>
        <authorList>
            <consortium name="DOE Joint Genome Institute"/>
            <person name="Kourist R."/>
            <person name="Kracht O."/>
            <person name="Bracharz F."/>
            <person name="Lipzen A."/>
            <person name="Nolan M."/>
            <person name="Ohm R."/>
            <person name="Grigoriev I."/>
            <person name="Sun S."/>
            <person name="Heitman J."/>
            <person name="Bruck T."/>
            <person name="Nowrousian M."/>
        </authorList>
    </citation>
    <scope>NUCLEOTIDE SEQUENCE [LARGE SCALE GENOMIC DNA]</scope>
    <source>
        <strain evidence="3 4">IBC0246</strain>
    </source>
</reference>
<evidence type="ECO:0008006" key="5">
    <source>
        <dbReference type="Google" id="ProtNLM"/>
    </source>
</evidence>
<accession>A0A0J0XJB3</accession>
<evidence type="ECO:0000256" key="2">
    <source>
        <dbReference type="SAM" id="Phobius"/>
    </source>
</evidence>
<dbReference type="GO" id="GO:1902600">
    <property type="term" value="P:proton transmembrane transport"/>
    <property type="evidence" value="ECO:0007669"/>
    <property type="project" value="TreeGrafter"/>
</dbReference>
<feature type="transmembrane region" description="Helical" evidence="2">
    <location>
        <begin position="207"/>
        <end position="227"/>
    </location>
</feature>
<protein>
    <recommendedName>
        <fullName evidence="5">Mitochondrial K+-H+ exchange-related-domain-containing protein</fullName>
    </recommendedName>
</protein>
<dbReference type="RefSeq" id="XP_018277668.1">
    <property type="nucleotide sequence ID" value="XM_018426041.1"/>
</dbReference>
<dbReference type="OrthoDB" id="5562676at2759"/>
<dbReference type="Proteomes" id="UP000053611">
    <property type="component" value="Unassembled WGS sequence"/>
</dbReference>
<dbReference type="EMBL" id="KQ087222">
    <property type="protein sequence ID" value="KLT41177.1"/>
    <property type="molecule type" value="Genomic_DNA"/>
</dbReference>
<dbReference type="Pfam" id="PF10173">
    <property type="entry name" value="Mit_KHE1"/>
    <property type="match status" value="1"/>
</dbReference>
<evidence type="ECO:0000313" key="4">
    <source>
        <dbReference type="Proteomes" id="UP000053611"/>
    </source>
</evidence>
<name>A0A0J0XJB3_9TREE</name>
<proteinExistence type="predicted"/>
<keyword evidence="4" id="KW-1185">Reference proteome</keyword>
<dbReference type="GO" id="GO:0006813">
    <property type="term" value="P:potassium ion transport"/>
    <property type="evidence" value="ECO:0007669"/>
    <property type="project" value="TreeGrafter"/>
</dbReference>
<dbReference type="SMR" id="A0A0J0XJB3"/>
<dbReference type="AlphaFoldDB" id="A0A0J0XJB3"/>
<sequence length="417" mass="45374">MSKTSRPFRILALPLVRIPHGPLRTTPRIAAAAAADAVSPSTPGETSVSPETAASIAKNALAPGAVEPMSSEAPLMLYHVQQPDVPAAEGKPPIYQRALDKAADEWNKLGHKPRKSWMFWFHERGEKLMDRINYEEWALKAVHEGRGVKVADPKKGEKQEMIEIPLLRPTLPGLGLPPLLPKLHRSLLHAIPHHRTSMIRCLILSPLTWPFAIIPIIPNFPLFYVLWRAWSHYKAWRGATYLESLLKLGMITEKPSEALNEIYSAKISSAPPGSENVAPDVTRAPLPSDKAPQTGGSPGPAEQAAGSAPLPPQAKGEVGAADGTTTPDALIYNPGEEAKAAAKKVADDKAAAGEPAPTARYPGMMIITGQIPALERAFDLREQECIDIERAIQQADHRAREAEKVLKLQEEGKKERA</sequence>
<evidence type="ECO:0000313" key="3">
    <source>
        <dbReference type="EMBL" id="KLT41177.1"/>
    </source>
</evidence>
<dbReference type="InterPro" id="IPR018786">
    <property type="entry name" value="Mit_KHE1"/>
</dbReference>